<dbReference type="NCBIfam" id="NF010147">
    <property type="entry name" value="PRK13623.1"/>
    <property type="match status" value="1"/>
</dbReference>
<dbReference type="GO" id="GO:0005506">
    <property type="term" value="F:iron ion binding"/>
    <property type="evidence" value="ECO:0007669"/>
    <property type="project" value="TreeGrafter"/>
</dbReference>
<dbReference type="GO" id="GO:0051539">
    <property type="term" value="F:4 iron, 4 sulfur cluster binding"/>
    <property type="evidence" value="ECO:0007669"/>
    <property type="project" value="TreeGrafter"/>
</dbReference>
<dbReference type="InterPro" id="IPR000361">
    <property type="entry name" value="ATAP_core_dom"/>
</dbReference>
<dbReference type="SUPFAM" id="SSF89360">
    <property type="entry name" value="HesB-like domain"/>
    <property type="match status" value="1"/>
</dbReference>
<accession>A0A378ZW08</accession>
<dbReference type="PANTHER" id="PTHR43011">
    <property type="entry name" value="IRON-SULFUR CLUSTER ASSEMBLY 2 HOMOLOG, MITOCHONDRIAL"/>
    <property type="match status" value="1"/>
</dbReference>
<dbReference type="InterPro" id="IPR035903">
    <property type="entry name" value="HesB-like_dom_sf"/>
</dbReference>
<dbReference type="PANTHER" id="PTHR43011:SF1">
    <property type="entry name" value="IRON-SULFUR CLUSTER ASSEMBLY 2 HOMOLOG, MITOCHONDRIAL"/>
    <property type="match status" value="1"/>
</dbReference>
<proteinExistence type="predicted"/>
<dbReference type="InterPro" id="IPR016092">
    <property type="entry name" value="ATAP"/>
</dbReference>
<dbReference type="EMBL" id="UGSK01000001">
    <property type="protein sequence ID" value="SUB01248.1"/>
    <property type="molecule type" value="Genomic_DNA"/>
</dbReference>
<dbReference type="PROSITE" id="PS01152">
    <property type="entry name" value="HESB"/>
    <property type="match status" value="1"/>
</dbReference>
<gene>
    <name evidence="2" type="primary">erpA</name>
    <name evidence="2" type="ORF">NCTC13350_02183</name>
</gene>
<organism evidence="2 3">
    <name type="scientific">Pannonibacter phragmitetus</name>
    <dbReference type="NCBI Taxonomy" id="121719"/>
    <lineage>
        <taxon>Bacteria</taxon>
        <taxon>Pseudomonadati</taxon>
        <taxon>Pseudomonadota</taxon>
        <taxon>Alphaproteobacteria</taxon>
        <taxon>Hyphomicrobiales</taxon>
        <taxon>Stappiaceae</taxon>
        <taxon>Pannonibacter</taxon>
    </lineage>
</organism>
<dbReference type="GO" id="GO:0051537">
    <property type="term" value="F:2 iron, 2 sulfur cluster binding"/>
    <property type="evidence" value="ECO:0007669"/>
    <property type="project" value="TreeGrafter"/>
</dbReference>
<reference evidence="2 3" key="1">
    <citation type="submission" date="2018-06" db="EMBL/GenBank/DDBJ databases">
        <authorList>
            <consortium name="Pathogen Informatics"/>
            <person name="Doyle S."/>
        </authorList>
    </citation>
    <scope>NUCLEOTIDE SEQUENCE [LARGE SCALE GENOMIC DNA]</scope>
    <source>
        <strain evidence="2 3">NCTC13350</strain>
    </source>
</reference>
<dbReference type="Proteomes" id="UP000255000">
    <property type="component" value="Unassembled WGS sequence"/>
</dbReference>
<name>A0A378ZW08_9HYPH</name>
<dbReference type="GO" id="GO:0016226">
    <property type="term" value="P:iron-sulfur cluster assembly"/>
    <property type="evidence" value="ECO:0007669"/>
    <property type="project" value="InterPro"/>
</dbReference>
<dbReference type="AlphaFoldDB" id="A0A378ZW08"/>
<protein>
    <submittedName>
        <fullName evidence="2">Iron-sulfur cluster insertion protein erpA</fullName>
    </submittedName>
</protein>
<dbReference type="InterPro" id="IPR017870">
    <property type="entry name" value="FeS_cluster_insertion_CS"/>
</dbReference>
<feature type="domain" description="Core" evidence="1">
    <location>
        <begin position="38"/>
        <end position="137"/>
    </location>
</feature>
<dbReference type="Pfam" id="PF01521">
    <property type="entry name" value="Fe-S_biosyn"/>
    <property type="match status" value="1"/>
</dbReference>
<evidence type="ECO:0000313" key="3">
    <source>
        <dbReference type="Proteomes" id="UP000255000"/>
    </source>
</evidence>
<evidence type="ECO:0000259" key="1">
    <source>
        <dbReference type="Pfam" id="PF01521"/>
    </source>
</evidence>
<sequence length="142" mass="15193">MTPCEWLDMAIFLQKSSAAPLMEAEIMSTDTLEAATPVTLSARAARRVAKILSGETPGSMLRVSVEGGGCSGLQYKYDVVTAREEDDLVIERDGATVLVDSVSLQYMEGSEIDFIDDLMGQSFQIRNPNAVAGCGCGTSFTI</sequence>
<dbReference type="NCBIfam" id="TIGR00049">
    <property type="entry name" value="iron-sulfur cluster assembly accessory protein"/>
    <property type="match status" value="1"/>
</dbReference>
<dbReference type="Gene3D" id="2.60.300.12">
    <property type="entry name" value="HesB-like domain"/>
    <property type="match status" value="1"/>
</dbReference>
<evidence type="ECO:0000313" key="2">
    <source>
        <dbReference type="EMBL" id="SUB01248.1"/>
    </source>
</evidence>